<dbReference type="Pfam" id="PF13376">
    <property type="entry name" value="OmdA"/>
    <property type="match status" value="1"/>
</dbReference>
<dbReference type="eggNOG" id="COG4430">
    <property type="taxonomic scope" value="Bacteria"/>
</dbReference>
<gene>
    <name evidence="1" type="ordered locus">Thicy_0848</name>
</gene>
<dbReference type="STRING" id="717773.Thicy_0848"/>
<dbReference type="HOGENOM" id="CLU_211108_0_0_6"/>
<keyword evidence="2" id="KW-1185">Reference proteome</keyword>
<accession>F6DCN4</accession>
<dbReference type="KEGG" id="tcy:Thicy_0848"/>
<organism evidence="1 2">
    <name type="scientific">Thiomicrospira cyclica (strain DSM 14477 / JCM 11371 / ALM1)</name>
    <name type="common">Thioalkalimicrobium cyclicum</name>
    <dbReference type="NCBI Taxonomy" id="717773"/>
    <lineage>
        <taxon>Bacteria</taxon>
        <taxon>Pseudomonadati</taxon>
        <taxon>Pseudomonadota</taxon>
        <taxon>Gammaproteobacteria</taxon>
        <taxon>Thiotrichales</taxon>
        <taxon>Piscirickettsiaceae</taxon>
        <taxon>Thiomicrospira</taxon>
    </lineage>
</organism>
<reference evidence="1 2" key="1">
    <citation type="submission" date="2011-05" db="EMBL/GenBank/DDBJ databases">
        <title>Complete sequence of Thioalkalimicrobium cyclicum ALM1.</title>
        <authorList>
            <consortium name="US DOE Joint Genome Institute"/>
            <person name="Lucas S."/>
            <person name="Han J."/>
            <person name="Lapidus A."/>
            <person name="Cheng J.-F."/>
            <person name="Goodwin L."/>
            <person name="Pitluck S."/>
            <person name="Peters L."/>
            <person name="Mikhailova N."/>
            <person name="Davenport K."/>
            <person name="Han C."/>
            <person name="Tapia R."/>
            <person name="Land M."/>
            <person name="Hauser L."/>
            <person name="Kyrpides N."/>
            <person name="Ivanova N."/>
            <person name="Pagani I."/>
            <person name="Kappler U."/>
            <person name="Woyke T."/>
        </authorList>
    </citation>
    <scope>NUCLEOTIDE SEQUENCE [LARGE SCALE GENOMIC DNA]</scope>
    <source>
        <strain evidence="2">DSM 14477 / JCM 11371 / ALM1</strain>
    </source>
</reference>
<protein>
    <submittedName>
        <fullName evidence="1">Uncharacterized protein</fullName>
    </submittedName>
</protein>
<dbReference type="Proteomes" id="UP000009232">
    <property type="component" value="Chromosome"/>
</dbReference>
<name>F6DCN4_THICA</name>
<evidence type="ECO:0000313" key="1">
    <source>
        <dbReference type="EMBL" id="AEG31620.1"/>
    </source>
</evidence>
<proteinExistence type="predicted"/>
<dbReference type="EMBL" id="CP002776">
    <property type="protein sequence ID" value="AEG31620.1"/>
    <property type="molecule type" value="Genomic_DNA"/>
</dbReference>
<sequence length="58" mass="7061">MSRLKREKQPMSDFVRDALMESGLMDAYEARPPYQRNDYLLWINEAKRQSTKEKRLRL</sequence>
<dbReference type="AlphaFoldDB" id="F6DCN4"/>
<evidence type="ECO:0000313" key="2">
    <source>
        <dbReference type="Proteomes" id="UP000009232"/>
    </source>
</evidence>